<dbReference type="OrthoDB" id="9787654at2"/>
<dbReference type="Proteomes" id="UP000256999">
    <property type="component" value="Unassembled WGS sequence"/>
</dbReference>
<organism evidence="3 4">
    <name type="scientific">Thalassotalea euphylliae</name>
    <dbReference type="NCBI Taxonomy" id="1655234"/>
    <lineage>
        <taxon>Bacteria</taxon>
        <taxon>Pseudomonadati</taxon>
        <taxon>Pseudomonadota</taxon>
        <taxon>Gammaproteobacteria</taxon>
        <taxon>Alteromonadales</taxon>
        <taxon>Colwelliaceae</taxon>
        <taxon>Thalassotalea</taxon>
    </lineage>
</organism>
<dbReference type="SUPFAM" id="SSF51556">
    <property type="entry name" value="Metallo-dependent hydrolases"/>
    <property type="match status" value="1"/>
</dbReference>
<dbReference type="InterPro" id="IPR032466">
    <property type="entry name" value="Metal_Hydrolase"/>
</dbReference>
<sequence>MCHYRKEASVMMNKVDSHQHYWLLKRNDYGWLTPALDKLYHDFLPTDLAPHRQAHHVAQTVLVQAAPTLEETEYLLSLAAAESSIAGVVGWVDFDADDVIATLDTLAANPSFKGVRPMLQDIEDPAWIANPDYAAIFTKLAELKLTFDALVKPEHLPYIFDIAKQNPDLAIVIDHFAKPNVAEKQFDDWASAMQRFQPLSNVFVKCSGITTEASPAQASADDYLDYFTTLVKAFGHGRIMWGSDWPVLNLNSSYPAWVELCETLISDWSMQEQQAFWAGTAKSFYQLPPLS</sequence>
<comment type="caution">
    <text evidence="3">The sequence shown here is derived from an EMBL/GenBank/DDBJ whole genome shotgun (WGS) entry which is preliminary data.</text>
</comment>
<dbReference type="PANTHER" id="PTHR43569:SF2">
    <property type="entry name" value="AMIDOHYDROLASE-RELATED DOMAIN-CONTAINING PROTEIN"/>
    <property type="match status" value="1"/>
</dbReference>
<name>A0A3E0UJY2_9GAMM</name>
<accession>A0A3E0UJY2</accession>
<dbReference type="GO" id="GO:0016787">
    <property type="term" value="F:hydrolase activity"/>
    <property type="evidence" value="ECO:0007669"/>
    <property type="project" value="UniProtKB-KW"/>
</dbReference>
<feature type="domain" description="Amidohydrolase-related" evidence="2">
    <location>
        <begin position="15"/>
        <end position="286"/>
    </location>
</feature>
<dbReference type="Gene3D" id="3.20.20.140">
    <property type="entry name" value="Metal-dependent hydrolases"/>
    <property type="match status" value="1"/>
</dbReference>
<protein>
    <submittedName>
        <fullName evidence="3">Amidohydrolase</fullName>
    </submittedName>
</protein>
<evidence type="ECO:0000256" key="1">
    <source>
        <dbReference type="ARBA" id="ARBA00038310"/>
    </source>
</evidence>
<evidence type="ECO:0000313" key="4">
    <source>
        <dbReference type="Proteomes" id="UP000256999"/>
    </source>
</evidence>
<keyword evidence="3" id="KW-0378">Hydrolase</keyword>
<evidence type="ECO:0000313" key="3">
    <source>
        <dbReference type="EMBL" id="REL36042.1"/>
    </source>
</evidence>
<dbReference type="PANTHER" id="PTHR43569">
    <property type="entry name" value="AMIDOHYDROLASE"/>
    <property type="match status" value="1"/>
</dbReference>
<gene>
    <name evidence="3" type="ORF">DXX92_12325</name>
</gene>
<evidence type="ECO:0000259" key="2">
    <source>
        <dbReference type="Pfam" id="PF04909"/>
    </source>
</evidence>
<dbReference type="InterPro" id="IPR052350">
    <property type="entry name" value="Metallo-dep_Lactonases"/>
</dbReference>
<reference evidence="3 4" key="1">
    <citation type="submission" date="2018-08" db="EMBL/GenBank/DDBJ databases">
        <title>Thalassotalea euphylliae genome.</title>
        <authorList>
            <person name="Summers S."/>
            <person name="Rice S.A."/>
            <person name="Freckelton M.L."/>
            <person name="Nedved B.T."/>
            <person name="Hadfield M.G."/>
        </authorList>
    </citation>
    <scope>NUCLEOTIDE SEQUENCE [LARGE SCALE GENOMIC DNA]</scope>
    <source>
        <strain evidence="3 4">H2</strain>
    </source>
</reference>
<dbReference type="EMBL" id="QUOV01000001">
    <property type="protein sequence ID" value="REL36042.1"/>
    <property type="molecule type" value="Genomic_DNA"/>
</dbReference>
<dbReference type="Pfam" id="PF04909">
    <property type="entry name" value="Amidohydro_2"/>
    <property type="match status" value="1"/>
</dbReference>
<dbReference type="AlphaFoldDB" id="A0A3E0UJY2"/>
<comment type="similarity">
    <text evidence="1">Belongs to the metallo-dependent hydrolases superfamily.</text>
</comment>
<proteinExistence type="inferred from homology"/>
<dbReference type="InterPro" id="IPR006680">
    <property type="entry name" value="Amidohydro-rel"/>
</dbReference>